<protein>
    <submittedName>
        <fullName evidence="6">Isoprenylcysteine carboxylmethyltransferase family protein</fullName>
    </submittedName>
</protein>
<feature type="transmembrane region" description="Helical" evidence="5">
    <location>
        <begin position="88"/>
        <end position="106"/>
    </location>
</feature>
<organism evidence="6 7">
    <name type="scientific">Flavihumibacter fluminis</name>
    <dbReference type="NCBI Taxonomy" id="2909236"/>
    <lineage>
        <taxon>Bacteria</taxon>
        <taxon>Pseudomonadati</taxon>
        <taxon>Bacteroidota</taxon>
        <taxon>Chitinophagia</taxon>
        <taxon>Chitinophagales</taxon>
        <taxon>Chitinophagaceae</taxon>
        <taxon>Flavihumibacter</taxon>
    </lineage>
</organism>
<comment type="subcellular location">
    <subcellularLocation>
        <location evidence="1">Endomembrane system</location>
        <topology evidence="1">Multi-pass membrane protein</topology>
    </subcellularLocation>
</comment>
<reference evidence="6 7" key="1">
    <citation type="submission" date="2022-01" db="EMBL/GenBank/DDBJ databases">
        <title>Flavihumibacter sp. nov., isolated from sediment of a river.</title>
        <authorList>
            <person name="Liu H."/>
        </authorList>
    </citation>
    <scope>NUCLEOTIDE SEQUENCE [LARGE SCALE GENOMIC DNA]</scope>
    <source>
        <strain evidence="6 7">RY-1</strain>
    </source>
</reference>
<keyword evidence="4 5" id="KW-0472">Membrane</keyword>
<evidence type="ECO:0000256" key="5">
    <source>
        <dbReference type="SAM" id="Phobius"/>
    </source>
</evidence>
<accession>A0ABS9BLX6</accession>
<name>A0ABS9BLX6_9BACT</name>
<keyword evidence="2 5" id="KW-0812">Transmembrane</keyword>
<evidence type="ECO:0000256" key="1">
    <source>
        <dbReference type="ARBA" id="ARBA00004127"/>
    </source>
</evidence>
<dbReference type="PANTHER" id="PTHR12714:SF9">
    <property type="entry name" value="PROTEIN-S-ISOPRENYLCYSTEINE O-METHYLTRANSFERASE"/>
    <property type="match status" value="1"/>
</dbReference>
<dbReference type="InterPro" id="IPR007318">
    <property type="entry name" value="Phopholipid_MeTrfase"/>
</dbReference>
<evidence type="ECO:0000313" key="6">
    <source>
        <dbReference type="EMBL" id="MCF1716727.1"/>
    </source>
</evidence>
<evidence type="ECO:0000313" key="7">
    <source>
        <dbReference type="Proteomes" id="UP001200145"/>
    </source>
</evidence>
<dbReference type="PANTHER" id="PTHR12714">
    <property type="entry name" value="PROTEIN-S ISOPRENYLCYSTEINE O-METHYLTRANSFERASE"/>
    <property type="match status" value="1"/>
</dbReference>
<feature type="transmembrane region" description="Helical" evidence="5">
    <location>
        <begin position="55"/>
        <end position="76"/>
    </location>
</feature>
<keyword evidence="7" id="KW-1185">Reference proteome</keyword>
<dbReference type="Pfam" id="PF04191">
    <property type="entry name" value="PEMT"/>
    <property type="match status" value="1"/>
</dbReference>
<comment type="caution">
    <text evidence="6">The sequence shown here is derived from an EMBL/GenBank/DDBJ whole genome shotgun (WGS) entry which is preliminary data.</text>
</comment>
<keyword evidence="3 5" id="KW-1133">Transmembrane helix</keyword>
<dbReference type="RefSeq" id="WP_234868131.1">
    <property type="nucleotide sequence ID" value="NZ_JAKEVY010000006.1"/>
</dbReference>
<gene>
    <name evidence="6" type="ORF">L0U88_18945</name>
</gene>
<dbReference type="Proteomes" id="UP001200145">
    <property type="component" value="Unassembled WGS sequence"/>
</dbReference>
<proteinExistence type="predicted"/>
<sequence length="200" mass="23311">MNEWLPFYLSVFILAYLLISFVVPSVRVYRQTGINPVTFGKSDSAHDYIGRIMKIITGLLVLVVICYAFLPALYHWLVPIPYFEKDEIKWTGLIIAHLALIWIVIAQQQMKNSWRIGIDEQHRTGLVTNGLFAYSRNPIFLGMLFSVFGLFLVLPNLITFFVSCCSYIVIQIQIRLEEEFLGRQHGEAYTRYKERVRRLI</sequence>
<evidence type="ECO:0000256" key="2">
    <source>
        <dbReference type="ARBA" id="ARBA00022692"/>
    </source>
</evidence>
<feature type="transmembrane region" description="Helical" evidence="5">
    <location>
        <begin position="6"/>
        <end position="26"/>
    </location>
</feature>
<dbReference type="EMBL" id="JAKEVY010000006">
    <property type="protein sequence ID" value="MCF1716727.1"/>
    <property type="molecule type" value="Genomic_DNA"/>
</dbReference>
<feature type="transmembrane region" description="Helical" evidence="5">
    <location>
        <begin position="139"/>
        <end position="162"/>
    </location>
</feature>
<dbReference type="Gene3D" id="1.20.120.1630">
    <property type="match status" value="1"/>
</dbReference>
<evidence type="ECO:0000256" key="3">
    <source>
        <dbReference type="ARBA" id="ARBA00022989"/>
    </source>
</evidence>
<evidence type="ECO:0000256" key="4">
    <source>
        <dbReference type="ARBA" id="ARBA00023136"/>
    </source>
</evidence>